<dbReference type="Proteomes" id="UP001432216">
    <property type="component" value="Chromosome 6"/>
</dbReference>
<keyword evidence="2" id="KW-1185">Reference proteome</keyword>
<proteinExistence type="predicted"/>
<dbReference type="EMBL" id="CP143811">
    <property type="protein sequence ID" value="WVO22501.1"/>
    <property type="molecule type" value="Genomic_DNA"/>
</dbReference>
<reference evidence="1 2" key="1">
    <citation type="submission" date="2024-01" db="EMBL/GenBank/DDBJ databases">
        <title>Comparative genomics of Cryptococcus and Kwoniella reveals pathogenesis evolution and contrasting modes of karyotype evolution via chromosome fusion or intercentromeric recombination.</title>
        <authorList>
            <person name="Coelho M.A."/>
            <person name="David-Palma M."/>
            <person name="Shea T."/>
            <person name="Bowers K."/>
            <person name="McGinley-Smith S."/>
            <person name="Mohammad A.W."/>
            <person name="Gnirke A."/>
            <person name="Yurkov A.M."/>
            <person name="Nowrousian M."/>
            <person name="Sun S."/>
            <person name="Cuomo C.A."/>
            <person name="Heitman J."/>
        </authorList>
    </citation>
    <scope>NUCLEOTIDE SEQUENCE [LARGE SCALE GENOMIC DNA]</scope>
    <source>
        <strain evidence="1 2">7685027</strain>
    </source>
</reference>
<evidence type="ECO:0000313" key="2">
    <source>
        <dbReference type="Proteomes" id="UP001432216"/>
    </source>
</evidence>
<organism evidence="1 2">
    <name type="scientific">Cryptococcus decagattii</name>
    <dbReference type="NCBI Taxonomy" id="1859122"/>
    <lineage>
        <taxon>Eukaryota</taxon>
        <taxon>Fungi</taxon>
        <taxon>Dikarya</taxon>
        <taxon>Basidiomycota</taxon>
        <taxon>Agaricomycotina</taxon>
        <taxon>Tremellomycetes</taxon>
        <taxon>Tremellales</taxon>
        <taxon>Cryptococcaceae</taxon>
        <taxon>Cryptococcus</taxon>
        <taxon>Cryptococcus gattii species complex</taxon>
    </lineage>
</organism>
<accession>A0ABZ2AZ71</accession>
<protein>
    <submittedName>
        <fullName evidence="1">Uncharacterized protein</fullName>
    </submittedName>
</protein>
<name>A0ABZ2AZ71_9TREE</name>
<evidence type="ECO:0000313" key="1">
    <source>
        <dbReference type="EMBL" id="WVO22501.1"/>
    </source>
</evidence>
<dbReference type="GeneID" id="89990603"/>
<sequence length="114" mass="12853">MMMGTQTIYSRPTIMLPTTFIFRLCLILLLPLTLGLTLGAAIPRANHPPNFHLPANGLRSYQNNDDLPVRQAWLVKQAQVLRSKYASFLDGKSKDLYDQEHMGKGKTEDPKAQL</sequence>
<dbReference type="RefSeq" id="XP_064721740.1">
    <property type="nucleotide sequence ID" value="XM_064865668.1"/>
</dbReference>
<gene>
    <name evidence="1" type="ORF">IAS62_003831</name>
</gene>